<evidence type="ECO:0000256" key="4">
    <source>
        <dbReference type="ARBA" id="ARBA00022692"/>
    </source>
</evidence>
<evidence type="ECO:0000256" key="6">
    <source>
        <dbReference type="ARBA" id="ARBA00023136"/>
    </source>
</evidence>
<name>A0A367XZ76_9ASCO</name>
<dbReference type="InterPro" id="IPR038814">
    <property type="entry name" value="AIM11"/>
</dbReference>
<keyword evidence="6 7" id="KW-0472">Membrane</keyword>
<evidence type="ECO:0000256" key="1">
    <source>
        <dbReference type="ARBA" id="ARBA00004141"/>
    </source>
</evidence>
<comment type="similarity">
    <text evidence="2 7">Belongs to the AIM11 family.</text>
</comment>
<dbReference type="GO" id="GO:0016020">
    <property type="term" value="C:membrane"/>
    <property type="evidence" value="ECO:0007669"/>
    <property type="project" value="UniProtKB-SubCell"/>
</dbReference>
<reference evidence="8 10" key="1">
    <citation type="submission" date="2018-06" db="EMBL/GenBank/DDBJ databases">
        <title>Whole genome sequencing of Candida tropicalis (genome annotated by CSBL at Korea University).</title>
        <authorList>
            <person name="Ahn J."/>
        </authorList>
    </citation>
    <scope>NUCLEOTIDE SEQUENCE [LARGE SCALE GENOMIC DNA]</scope>
    <source>
        <strain evidence="8 10">ATCC 20962</strain>
    </source>
</reference>
<organism evidence="8 10">
    <name type="scientific">Candida viswanathii</name>
    <dbReference type="NCBI Taxonomy" id="5486"/>
    <lineage>
        <taxon>Eukaryota</taxon>
        <taxon>Fungi</taxon>
        <taxon>Dikarya</taxon>
        <taxon>Ascomycota</taxon>
        <taxon>Saccharomycotina</taxon>
        <taxon>Pichiomycetes</taxon>
        <taxon>Debaryomycetaceae</taxon>
        <taxon>Candida/Lodderomyces clade</taxon>
        <taxon>Candida</taxon>
    </lineage>
</organism>
<dbReference type="GO" id="GO:0005739">
    <property type="term" value="C:mitochondrion"/>
    <property type="evidence" value="ECO:0007669"/>
    <property type="project" value="TreeGrafter"/>
</dbReference>
<evidence type="ECO:0000256" key="7">
    <source>
        <dbReference type="RuleBase" id="RU367098"/>
    </source>
</evidence>
<keyword evidence="5 7" id="KW-1133">Transmembrane helix</keyword>
<comment type="caution">
    <text evidence="8">The sequence shown here is derived from an EMBL/GenBank/DDBJ whole genome shotgun (WGS) entry which is preliminary data.</text>
</comment>
<dbReference type="OrthoDB" id="4088121at2759"/>
<evidence type="ECO:0000313" key="8">
    <source>
        <dbReference type="EMBL" id="RCK58112.1"/>
    </source>
</evidence>
<dbReference type="Proteomes" id="UP000253472">
    <property type="component" value="Unassembled WGS sequence"/>
</dbReference>
<feature type="transmembrane region" description="Helical" evidence="7">
    <location>
        <begin position="25"/>
        <end position="43"/>
    </location>
</feature>
<evidence type="ECO:0000256" key="5">
    <source>
        <dbReference type="ARBA" id="ARBA00022989"/>
    </source>
</evidence>
<dbReference type="EMBL" id="QLNQ01000028">
    <property type="protein sequence ID" value="RCK58112.1"/>
    <property type="molecule type" value="Genomic_DNA"/>
</dbReference>
<protein>
    <recommendedName>
        <fullName evidence="3 7">Altered inheritance of mitochondria protein 11</fullName>
    </recommendedName>
</protein>
<accession>A0A367XZ76</accession>
<evidence type="ECO:0000313" key="10">
    <source>
        <dbReference type="Proteomes" id="UP000253472"/>
    </source>
</evidence>
<dbReference type="AlphaFoldDB" id="A0A367XZ76"/>
<comment type="subcellular location">
    <subcellularLocation>
        <location evidence="1 7">Membrane</location>
        <topology evidence="1 7">Multi-pass membrane protein</topology>
    </subcellularLocation>
</comment>
<proteinExistence type="inferred from homology"/>
<evidence type="ECO:0000256" key="2">
    <source>
        <dbReference type="ARBA" id="ARBA00008938"/>
    </source>
</evidence>
<feature type="transmembrane region" description="Helical" evidence="7">
    <location>
        <begin position="72"/>
        <end position="101"/>
    </location>
</feature>
<evidence type="ECO:0000313" key="9">
    <source>
        <dbReference type="EMBL" id="RCK65773.1"/>
    </source>
</evidence>
<gene>
    <name evidence="8" type="primary">AIM11_1</name>
    <name evidence="7" type="synonym">AIM11</name>
    <name evidence="9" type="synonym">AIM11_0</name>
    <name evidence="9" type="ORF">Cantr_01541</name>
    <name evidence="8" type="ORF">Cantr_06601</name>
</gene>
<evidence type="ECO:0000256" key="3">
    <source>
        <dbReference type="ARBA" id="ARBA00021144"/>
    </source>
</evidence>
<sequence length="160" mass="17831">MSTFLQSFKISEASPEYKQRRKMQMLKFFTASAITILTSRFAYRSTIARQYVPTLFQGNHSPPLSYNFTTDAAVAVATGTVLCGSVSSMLIFGGFWVLDVLNLGEFGWRMKEKLGGLEKEKALGEMEMDEESKYIQDSLNDILDGKYDFEDDGSGTAAAK</sequence>
<dbReference type="PANTHER" id="PTHR39136">
    <property type="entry name" value="ALTERED INHERITANCE OF MITOCHONDRIA PROTEIN 11"/>
    <property type="match status" value="1"/>
</dbReference>
<keyword evidence="4 7" id="KW-0812">Transmembrane</keyword>
<dbReference type="STRING" id="5486.A0A367XZ76"/>
<dbReference type="EMBL" id="QLNQ01000019">
    <property type="protein sequence ID" value="RCK65773.1"/>
    <property type="molecule type" value="Genomic_DNA"/>
</dbReference>
<keyword evidence="10" id="KW-1185">Reference proteome</keyword>
<dbReference type="PANTHER" id="PTHR39136:SF1">
    <property type="entry name" value="ALTERED INHERITANCE OF MITOCHONDRIA PROTEIN 11"/>
    <property type="match status" value="1"/>
</dbReference>